<name>A0A6L5YC59_9BACT</name>
<keyword evidence="5" id="KW-0808">Transferase</keyword>
<feature type="modified residue" description="N6-(pyridoxal phosphate)lysine" evidence="3">
    <location>
        <position position="207"/>
    </location>
</feature>
<dbReference type="InterPro" id="IPR015422">
    <property type="entry name" value="PyrdxlP-dep_Trfase_small"/>
</dbReference>
<dbReference type="GO" id="GO:0030170">
    <property type="term" value="F:pyridoxal phosphate binding"/>
    <property type="evidence" value="ECO:0007669"/>
    <property type="project" value="InterPro"/>
</dbReference>
<dbReference type="Gene3D" id="3.40.640.10">
    <property type="entry name" value="Type I PLP-dependent aspartate aminotransferase-like (Major domain)"/>
    <property type="match status" value="1"/>
</dbReference>
<accession>A0A6L5YC59</accession>
<dbReference type="Proteomes" id="UP000473699">
    <property type="component" value="Unassembled WGS sequence"/>
</dbReference>
<proteinExistence type="inferred from homology"/>
<evidence type="ECO:0000256" key="4">
    <source>
        <dbReference type="RuleBase" id="RU362118"/>
    </source>
</evidence>
<dbReference type="PANTHER" id="PTHR11808:SF80">
    <property type="entry name" value="CYSTATHIONINE GAMMA-LYASE"/>
    <property type="match status" value="1"/>
</dbReference>
<dbReference type="FunFam" id="3.40.640.10:FF:000046">
    <property type="entry name" value="Cystathionine gamma-lyase"/>
    <property type="match status" value="1"/>
</dbReference>
<keyword evidence="2 3" id="KW-0663">Pyridoxal phosphate</keyword>
<dbReference type="InterPro" id="IPR000277">
    <property type="entry name" value="Cys/Met-Metab_PyrdxlP-dep_enz"/>
</dbReference>
<reference evidence="5 6" key="1">
    <citation type="submission" date="2019-08" db="EMBL/GenBank/DDBJ databases">
        <title>In-depth cultivation of the pig gut microbiome towards novel bacterial diversity and tailored functional studies.</title>
        <authorList>
            <person name="Wylensek D."/>
            <person name="Hitch T.C.A."/>
            <person name="Clavel T."/>
        </authorList>
    </citation>
    <scope>NUCLEOTIDE SEQUENCE [LARGE SCALE GENOMIC DNA]</scope>
    <source>
        <strain evidence="5 6">SM-530-WT-4B</strain>
    </source>
</reference>
<sequence>MERKLSVNTLAVHAGARRDDAFGAINTPVYMTSNYRIPTDGTPVDWSGINSNIYQRNRNVNQMVLQDRLCALTGAEDGAVFASGVAALMSVFTTFLNSGDHAVISEVCYSATNLQFREFLPKKYGIQVTFVDITDAEAVRRAVRPNTKLIHAETPGNPTTGIADLDALARTAHEAGALLSVDATFAGPLCLRPLEHGTDLEIHSMTKYINGHGDSLGGCVLGRRELLTKIKEEAMVNYGGILSPFNAWLVARGLATAPLRMAQHCRAAQAVAEFLERSPAVRFIWYPGLASHPQHELAKRLMGGQYSGMISFDIKGDERVHQKFLDSLRLITHAVSLGDIESLIVYYDKNSDKLPHYPPVYREGFFRFSVGLEDPADLIADLQQALEASGALKA</sequence>
<dbReference type="PIRSF" id="PIRSF001434">
    <property type="entry name" value="CGS"/>
    <property type="match status" value="1"/>
</dbReference>
<evidence type="ECO:0000313" key="6">
    <source>
        <dbReference type="Proteomes" id="UP000473699"/>
    </source>
</evidence>
<dbReference type="InterPro" id="IPR015421">
    <property type="entry name" value="PyrdxlP-dep_Trfase_major"/>
</dbReference>
<comment type="similarity">
    <text evidence="4">Belongs to the trans-sulfuration enzymes family.</text>
</comment>
<dbReference type="GO" id="GO:0016846">
    <property type="term" value="F:carbon-sulfur lyase activity"/>
    <property type="evidence" value="ECO:0007669"/>
    <property type="project" value="TreeGrafter"/>
</dbReference>
<comment type="caution">
    <text evidence="5">The sequence shown here is derived from an EMBL/GenBank/DDBJ whole genome shotgun (WGS) entry which is preliminary data.</text>
</comment>
<dbReference type="AlphaFoldDB" id="A0A6L5YC59"/>
<dbReference type="RefSeq" id="WP_154528736.1">
    <property type="nucleotide sequence ID" value="NZ_VUNH01000006.1"/>
</dbReference>
<organism evidence="5 6">
    <name type="scientific">Pyramidobacter porci</name>
    <dbReference type="NCBI Taxonomy" id="2605789"/>
    <lineage>
        <taxon>Bacteria</taxon>
        <taxon>Thermotogati</taxon>
        <taxon>Synergistota</taxon>
        <taxon>Synergistia</taxon>
        <taxon>Synergistales</taxon>
        <taxon>Dethiosulfovibrionaceae</taxon>
        <taxon>Pyramidobacter</taxon>
    </lineage>
</organism>
<protein>
    <submittedName>
        <fullName evidence="5">Aminotransferase class I/II-fold pyridoxal phosphate-dependent enzyme</fullName>
    </submittedName>
</protein>
<evidence type="ECO:0000256" key="3">
    <source>
        <dbReference type="PIRSR" id="PIRSR001434-2"/>
    </source>
</evidence>
<dbReference type="Gene3D" id="3.90.1150.10">
    <property type="entry name" value="Aspartate Aminotransferase, domain 1"/>
    <property type="match status" value="1"/>
</dbReference>
<dbReference type="CDD" id="cd00614">
    <property type="entry name" value="CGS_like"/>
    <property type="match status" value="1"/>
</dbReference>
<evidence type="ECO:0000256" key="2">
    <source>
        <dbReference type="ARBA" id="ARBA00022898"/>
    </source>
</evidence>
<comment type="cofactor">
    <cofactor evidence="1 4">
        <name>pyridoxal 5'-phosphate</name>
        <dbReference type="ChEBI" id="CHEBI:597326"/>
    </cofactor>
</comment>
<dbReference type="Pfam" id="PF01053">
    <property type="entry name" value="Cys_Met_Meta_PP"/>
    <property type="match status" value="1"/>
</dbReference>
<dbReference type="SUPFAM" id="SSF53383">
    <property type="entry name" value="PLP-dependent transferases"/>
    <property type="match status" value="1"/>
</dbReference>
<dbReference type="GO" id="GO:0008483">
    <property type="term" value="F:transaminase activity"/>
    <property type="evidence" value="ECO:0007669"/>
    <property type="project" value="UniProtKB-KW"/>
</dbReference>
<dbReference type="GO" id="GO:0019346">
    <property type="term" value="P:transsulfuration"/>
    <property type="evidence" value="ECO:0007669"/>
    <property type="project" value="InterPro"/>
</dbReference>
<keyword evidence="6" id="KW-1185">Reference proteome</keyword>
<dbReference type="InterPro" id="IPR015424">
    <property type="entry name" value="PyrdxlP-dep_Trfase"/>
</dbReference>
<keyword evidence="5" id="KW-0032">Aminotransferase</keyword>
<evidence type="ECO:0000313" key="5">
    <source>
        <dbReference type="EMBL" id="MST55638.1"/>
    </source>
</evidence>
<gene>
    <name evidence="5" type="ORF">FYJ74_06270</name>
</gene>
<evidence type="ECO:0000256" key="1">
    <source>
        <dbReference type="ARBA" id="ARBA00001933"/>
    </source>
</evidence>
<dbReference type="PANTHER" id="PTHR11808">
    <property type="entry name" value="TRANS-SULFURATION ENZYME FAMILY MEMBER"/>
    <property type="match status" value="1"/>
</dbReference>
<dbReference type="GO" id="GO:0005737">
    <property type="term" value="C:cytoplasm"/>
    <property type="evidence" value="ECO:0007669"/>
    <property type="project" value="TreeGrafter"/>
</dbReference>
<dbReference type="EMBL" id="VUNH01000006">
    <property type="protein sequence ID" value="MST55638.1"/>
    <property type="molecule type" value="Genomic_DNA"/>
</dbReference>